<dbReference type="Proteomes" id="UP000033956">
    <property type="component" value="Unassembled WGS sequence"/>
</dbReference>
<dbReference type="GO" id="GO:0016042">
    <property type="term" value="P:lipid catabolic process"/>
    <property type="evidence" value="ECO:0007669"/>
    <property type="project" value="InterPro"/>
</dbReference>
<dbReference type="PANTHER" id="PTHR34853">
    <property type="match status" value="1"/>
</dbReference>
<dbReference type="PATRIC" id="fig|92835.4.peg.3422"/>
<dbReference type="SUPFAM" id="SSF53474">
    <property type="entry name" value="alpha/beta-Hydrolases"/>
    <property type="match status" value="1"/>
</dbReference>
<feature type="chain" id="PRO_5018002466" evidence="1">
    <location>
        <begin position="26"/>
        <end position="430"/>
    </location>
</feature>
<dbReference type="RefSeq" id="WP_084613779.1">
    <property type="nucleotide sequence ID" value="NZ_BAAAUP010000002.1"/>
</dbReference>
<keyword evidence="1" id="KW-0732">Signal</keyword>
<reference evidence="2 3" key="1">
    <citation type="submission" date="2015-02" db="EMBL/GenBank/DDBJ databases">
        <title>Draft genome sequences of ten Microbacterium spp. with emphasis on heavy metal contaminated environments.</title>
        <authorList>
            <person name="Corretto E."/>
        </authorList>
    </citation>
    <scope>NUCLEOTIDE SEQUENCE [LARGE SCALE GENOMIC DNA]</scope>
    <source>
        <strain evidence="2 3">DSM 12510</strain>
    </source>
</reference>
<dbReference type="EMBL" id="JYIZ01000057">
    <property type="protein sequence ID" value="KJL37628.1"/>
    <property type="molecule type" value="Genomic_DNA"/>
</dbReference>
<proteinExistence type="predicted"/>
<evidence type="ECO:0000313" key="3">
    <source>
        <dbReference type="Proteomes" id="UP000033956"/>
    </source>
</evidence>
<dbReference type="GO" id="GO:0004806">
    <property type="term" value="F:triacylglycerol lipase activity"/>
    <property type="evidence" value="ECO:0007669"/>
    <property type="project" value="InterPro"/>
</dbReference>
<evidence type="ECO:0000256" key="1">
    <source>
        <dbReference type="SAM" id="SignalP"/>
    </source>
</evidence>
<dbReference type="Gene3D" id="3.40.50.1820">
    <property type="entry name" value="alpha/beta hydrolase"/>
    <property type="match status" value="1"/>
</dbReference>
<feature type="signal peptide" evidence="1">
    <location>
        <begin position="1"/>
        <end position="25"/>
    </location>
</feature>
<dbReference type="Pfam" id="PF03583">
    <property type="entry name" value="LIP"/>
    <property type="match status" value="1"/>
</dbReference>
<dbReference type="Gene3D" id="1.10.260.130">
    <property type="match status" value="1"/>
</dbReference>
<organism evidence="2 3">
    <name type="scientific">Microbacterium terrae</name>
    <dbReference type="NCBI Taxonomy" id="69369"/>
    <lineage>
        <taxon>Bacteria</taxon>
        <taxon>Bacillati</taxon>
        <taxon>Actinomycetota</taxon>
        <taxon>Actinomycetes</taxon>
        <taxon>Micrococcales</taxon>
        <taxon>Microbacteriaceae</taxon>
        <taxon>Microbacterium</taxon>
    </lineage>
</organism>
<dbReference type="OrthoDB" id="9798122at2"/>
<evidence type="ECO:0000313" key="2">
    <source>
        <dbReference type="EMBL" id="KJL37628.1"/>
    </source>
</evidence>
<protein>
    <submittedName>
        <fullName evidence="2">Inactive lipase</fullName>
    </submittedName>
</protein>
<dbReference type="AlphaFoldDB" id="A0A0M2H233"/>
<keyword evidence="3" id="KW-1185">Reference proteome</keyword>
<name>A0A0M2H233_9MICO</name>
<dbReference type="InterPro" id="IPR029058">
    <property type="entry name" value="AB_hydrolase_fold"/>
</dbReference>
<dbReference type="STRING" id="92835.RS81_03385"/>
<accession>A0A0M2H233</accession>
<dbReference type="InterPro" id="IPR005152">
    <property type="entry name" value="Lipase_secreted"/>
</dbReference>
<gene>
    <name evidence="2" type="ORF">RS81_03385</name>
</gene>
<comment type="caution">
    <text evidence="2">The sequence shown here is derived from an EMBL/GenBank/DDBJ whole genome shotgun (WGS) entry which is preliminary data.</text>
</comment>
<sequence>MRRSVAIAVLGALMLGALSTTPAHAAGSFYDPPPSLPAAAGDLVRTAPMKLAASVSFGGAISPLPGTATQIMYRTTDADGNAAAATGVYIEPTKRWWGGGDRPLVSFAAGTQGQGDACAPSKTLQSGLVVESDAIAIGYEIPNIYSFLARGIAVVVTDYIGLGMTDRVHSYVVRLDSGHAVLDAARAALALEGASVTDASPIGLYGYSQGGGAVASAAELAPVYAPELNVKGTYAGAPPADLLEVMKSADGTSLTGVLGFSFNAIAQYEPGLAEVGTLLNDTGRSTLARLANACIGDALLTTGTAFTKTSSWTTTGETFSQLTARLPQARAAIAAQRIGTLAPAAPVQVLTGTKDDIVAHGQAKQLAKDWCASGVNVTYVPVVQPVGSAGTALNHLGPAITRSLASQDWLVDRLQGKPVASNCWALRVLP</sequence>
<dbReference type="PIRSF" id="PIRSF029171">
    <property type="entry name" value="Esterase_LipA"/>
    <property type="match status" value="1"/>
</dbReference>
<dbReference type="PANTHER" id="PTHR34853:SF1">
    <property type="entry name" value="LIPASE 5"/>
    <property type="match status" value="1"/>
</dbReference>